<proteinExistence type="predicted"/>
<dbReference type="Pfam" id="PF24840">
    <property type="entry name" value="NTF2_SigF"/>
    <property type="match status" value="1"/>
</dbReference>
<dbReference type="Proteomes" id="UP000001861">
    <property type="component" value="Unassembled WGS sequence"/>
</dbReference>
<comment type="caution">
    <text evidence="2">The sequence shown here is derived from an EMBL/GenBank/DDBJ whole genome shotgun (WGS) entry which is preliminary data.</text>
</comment>
<dbReference type="GeneID" id="6007945"/>
<gene>
    <name evidence="2" type="ORF">CC1G_08990</name>
</gene>
<protein>
    <recommendedName>
        <fullName evidence="1">SigF-like NTF2-like domain-containing protein</fullName>
    </recommendedName>
</protein>
<dbReference type="KEGG" id="cci:CC1G_08990"/>
<organism evidence="2 3">
    <name type="scientific">Coprinopsis cinerea (strain Okayama-7 / 130 / ATCC MYA-4618 / FGSC 9003)</name>
    <name type="common">Inky cap fungus</name>
    <name type="synonym">Hormographiella aspergillata</name>
    <dbReference type="NCBI Taxonomy" id="240176"/>
    <lineage>
        <taxon>Eukaryota</taxon>
        <taxon>Fungi</taxon>
        <taxon>Dikarya</taxon>
        <taxon>Basidiomycota</taxon>
        <taxon>Agaricomycotina</taxon>
        <taxon>Agaricomycetes</taxon>
        <taxon>Agaricomycetidae</taxon>
        <taxon>Agaricales</taxon>
        <taxon>Agaricineae</taxon>
        <taxon>Psathyrellaceae</taxon>
        <taxon>Coprinopsis</taxon>
    </lineage>
</organism>
<dbReference type="EMBL" id="AACS02000007">
    <property type="protein sequence ID" value="EAU90308.2"/>
    <property type="molecule type" value="Genomic_DNA"/>
</dbReference>
<dbReference type="RefSeq" id="XP_001831461.2">
    <property type="nucleotide sequence ID" value="XM_001831409.2"/>
</dbReference>
<dbReference type="eggNOG" id="ENOG502S534">
    <property type="taxonomic scope" value="Eukaryota"/>
</dbReference>
<dbReference type="AlphaFoldDB" id="A8N9F5"/>
<dbReference type="PANTHER" id="PTHR35393">
    <property type="entry name" value="CHROMOSOME 1, WHOLE GENOME SHOTGUN SEQUENCE"/>
    <property type="match status" value="1"/>
</dbReference>
<dbReference type="InParanoid" id="A8N9F5"/>
<evidence type="ECO:0000313" key="3">
    <source>
        <dbReference type="Proteomes" id="UP000001861"/>
    </source>
</evidence>
<evidence type="ECO:0000259" key="1">
    <source>
        <dbReference type="Pfam" id="PF24840"/>
    </source>
</evidence>
<keyword evidence="3" id="KW-1185">Reference proteome</keyword>
<feature type="domain" description="SigF-like NTF2-like" evidence="1">
    <location>
        <begin position="1"/>
        <end position="169"/>
    </location>
</feature>
<reference evidence="2 3" key="1">
    <citation type="journal article" date="2010" name="Proc. Natl. Acad. Sci. U.S.A.">
        <title>Insights into evolution of multicellular fungi from the assembled chromosomes of the mushroom Coprinopsis cinerea (Coprinus cinereus).</title>
        <authorList>
            <person name="Stajich J.E."/>
            <person name="Wilke S.K."/>
            <person name="Ahren D."/>
            <person name="Au C.H."/>
            <person name="Birren B.W."/>
            <person name="Borodovsky M."/>
            <person name="Burns C."/>
            <person name="Canback B."/>
            <person name="Casselton L.A."/>
            <person name="Cheng C.K."/>
            <person name="Deng J."/>
            <person name="Dietrich F.S."/>
            <person name="Fargo D.C."/>
            <person name="Farman M.L."/>
            <person name="Gathman A.C."/>
            <person name="Goldberg J."/>
            <person name="Guigo R."/>
            <person name="Hoegger P.J."/>
            <person name="Hooker J.B."/>
            <person name="Huggins A."/>
            <person name="James T.Y."/>
            <person name="Kamada T."/>
            <person name="Kilaru S."/>
            <person name="Kodira C."/>
            <person name="Kues U."/>
            <person name="Kupfer D."/>
            <person name="Kwan H.S."/>
            <person name="Lomsadze A."/>
            <person name="Li W."/>
            <person name="Lilly W.W."/>
            <person name="Ma L.J."/>
            <person name="Mackey A.J."/>
            <person name="Manning G."/>
            <person name="Martin F."/>
            <person name="Muraguchi H."/>
            <person name="Natvig D.O."/>
            <person name="Palmerini H."/>
            <person name="Ramesh M.A."/>
            <person name="Rehmeyer C.J."/>
            <person name="Roe B.A."/>
            <person name="Shenoy N."/>
            <person name="Stanke M."/>
            <person name="Ter-Hovhannisyan V."/>
            <person name="Tunlid A."/>
            <person name="Velagapudi R."/>
            <person name="Vision T.J."/>
            <person name="Zeng Q."/>
            <person name="Zolan M.E."/>
            <person name="Pukkila P.J."/>
        </authorList>
    </citation>
    <scope>NUCLEOTIDE SEQUENCE [LARGE SCALE GENOMIC DNA]</scope>
    <source>
        <strain evidence="3">Okayama-7 / 130 / ATCC MYA-4618 / FGSC 9003</strain>
    </source>
</reference>
<dbReference type="HOGENOM" id="CLU_079426_1_0_1"/>
<dbReference type="OrthoDB" id="2344312at2759"/>
<name>A8N9F5_COPC7</name>
<dbReference type="PANTHER" id="PTHR35393:SF1">
    <property type="entry name" value="SNOAL-LIKE DOMAIN-CONTAINING PROTEIN"/>
    <property type="match status" value="1"/>
</dbReference>
<dbReference type="OMA" id="MQRYFAP"/>
<evidence type="ECO:0000313" key="2">
    <source>
        <dbReference type="EMBL" id="EAU90308.2"/>
    </source>
</evidence>
<dbReference type="VEuPathDB" id="FungiDB:CC1G_08990"/>
<dbReference type="InterPro" id="IPR057514">
    <property type="entry name" value="NTF2_SigF"/>
</dbReference>
<sequence length="193" mass="22400">MENPETDIERVVLDLTTGQSPEVQKRAVETYMTQDVAFRHPVCCVDSGPNSRDIVLKVYQWYRMLSPRVSLKVNGVVFDSSQQLLYLDMTQWFRLFFLPVQAAPARLVSRVELRKVNNLYYIQRQEDFYHTADFMNLLIPPLAPLVRLWLTLAAIFSYFAATVGQQLGYWVPESELSRSKVAGDHEDLYESDR</sequence>
<accession>A8N9F5</accession>
<dbReference type="STRING" id="240176.A8N9F5"/>